<dbReference type="PANTHER" id="PTHR11848:SF263">
    <property type="entry name" value="PROTEIN DECAPENTAPLEGIC"/>
    <property type="match status" value="1"/>
</dbReference>
<feature type="compositionally biased region" description="Polar residues" evidence="11">
    <location>
        <begin position="156"/>
        <end position="179"/>
    </location>
</feature>
<sequence>MVWSCGKWLLVLRLLLLSLLCASDPSPSPLSPSLPSPYPHHQSSSVVLDHQSSLPSSSFSSSSSSSKSSTGKASDLDTLVPQDLNSASSYTSSADRTSSRGTSVTHQERDSSVRTLQSTSSISANSVGVSDSLVETVLSSTQHDTDSASESHLKTEASSTQHNRVSKLSTNTSPTSTQHSTVSASPSAESSDTQHSTISNLATHNTQHKSVSTKTASSSTRHNTASNASPKTVSSSTRHKTASEASPKTVSSNTRHNTANNPSQSSSTRHNPGSASNPPKTTPSNTQHNTVRNPSPKTESSNTQQTNTRTRRPAPTRDKRVLKAVEKNLLGALGLASRPRPVGESSVPPYMLDLYRSQTAALVSHTAIHSPFLQVTGLAARHANTVRSFHHTDHHVTGGCDPSTCTRLLFNVSTIPATETLAAAELRIYVGDNHGDLDPSAGQPGVKGGREKGRRGVERMEVHEIMQTVGEDGAEDCISRLLDTRVLEAGQRDPWLSFDIHPAVFKWKRGGASNKGLEIRLRSASPSNSKHVRLRRSSAMSEDTWRVQRPLLVTYTDDGRGTNSKPAPSRSKRATNADRKRERRRKNRAGRTSKRNRRNRKKKKKKKKRKRTKKGNKNMCRRHALYVDFSDVGWKDWIVAPDGYNAYYCQGDCNFPLAHHLNSTNHAIVQTLVNSVDPSAVPKVCCVPTELSAISMLYLDEWGKVVLKNYQDMVVEACGCR</sequence>
<feature type="compositionally biased region" description="Low complexity" evidence="11">
    <location>
        <begin position="52"/>
        <end position="69"/>
    </location>
</feature>
<feature type="region of interest" description="Disordered" evidence="11">
    <location>
        <begin position="435"/>
        <end position="455"/>
    </location>
</feature>
<dbReference type="GO" id="GO:0005125">
    <property type="term" value="F:cytokine activity"/>
    <property type="evidence" value="ECO:0007669"/>
    <property type="project" value="TreeGrafter"/>
</dbReference>
<dbReference type="Gene3D" id="2.10.90.10">
    <property type="entry name" value="Cystine-knot cytokines"/>
    <property type="match status" value="1"/>
</dbReference>
<feature type="compositionally biased region" description="Pro residues" evidence="11">
    <location>
        <begin position="28"/>
        <end position="38"/>
    </location>
</feature>
<dbReference type="SMART" id="SM00204">
    <property type="entry name" value="TGFB"/>
    <property type="match status" value="1"/>
</dbReference>
<feature type="compositionally biased region" description="Low complexity" evidence="11">
    <location>
        <begin position="180"/>
        <end position="191"/>
    </location>
</feature>
<keyword evidence="8" id="KW-1015">Disulfide bond</keyword>
<dbReference type="SUPFAM" id="SSF57501">
    <property type="entry name" value="Cystine-knot cytokines"/>
    <property type="match status" value="1"/>
</dbReference>
<keyword evidence="7 10" id="KW-0339">Growth factor</keyword>
<feature type="compositionally biased region" description="Basic and acidic residues" evidence="11">
    <location>
        <begin position="143"/>
        <end position="155"/>
    </location>
</feature>
<dbReference type="GO" id="GO:0051240">
    <property type="term" value="P:positive regulation of multicellular organismal process"/>
    <property type="evidence" value="ECO:0007669"/>
    <property type="project" value="UniProtKB-ARBA"/>
</dbReference>
<evidence type="ECO:0000256" key="10">
    <source>
        <dbReference type="RuleBase" id="RU000354"/>
    </source>
</evidence>
<evidence type="ECO:0000256" key="4">
    <source>
        <dbReference type="ARBA" id="ARBA00022525"/>
    </source>
</evidence>
<dbReference type="InterPro" id="IPR001839">
    <property type="entry name" value="TGF-b_C"/>
</dbReference>
<feature type="compositionally biased region" description="Low complexity" evidence="11">
    <location>
        <begin position="86"/>
        <end position="100"/>
    </location>
</feature>
<dbReference type="InterPro" id="IPR029034">
    <property type="entry name" value="Cystine-knot_cytokine"/>
</dbReference>
<evidence type="ECO:0000256" key="5">
    <source>
        <dbReference type="ARBA" id="ARBA00022729"/>
    </source>
</evidence>
<dbReference type="Pfam" id="PF00019">
    <property type="entry name" value="TGF_beta"/>
    <property type="match status" value="1"/>
</dbReference>
<keyword evidence="9" id="KW-0325">Glycoprotein</keyword>
<dbReference type="InterPro" id="IPR017948">
    <property type="entry name" value="TGFb_CS"/>
</dbReference>
<feature type="compositionally biased region" description="Basic residues" evidence="11">
    <location>
        <begin position="581"/>
        <end position="617"/>
    </location>
</feature>
<evidence type="ECO:0000256" key="12">
    <source>
        <dbReference type="SAM" id="SignalP"/>
    </source>
</evidence>
<evidence type="ECO:0000256" key="3">
    <source>
        <dbReference type="ARBA" id="ARBA00022473"/>
    </source>
</evidence>
<dbReference type="AlphaFoldDB" id="A0A6M5WNX2"/>
<dbReference type="Gene3D" id="2.60.120.970">
    <property type="match status" value="1"/>
</dbReference>
<feature type="compositionally biased region" description="Low complexity" evidence="11">
    <location>
        <begin position="209"/>
        <end position="220"/>
    </location>
</feature>
<keyword evidence="3" id="KW-0217">Developmental protein</keyword>
<dbReference type="FunFam" id="2.10.90.10:FF:000103">
    <property type="entry name" value="Bone morphogenetic protein 16"/>
    <property type="match status" value="1"/>
</dbReference>
<dbReference type="GO" id="GO:0005615">
    <property type="term" value="C:extracellular space"/>
    <property type="evidence" value="ECO:0007669"/>
    <property type="project" value="TreeGrafter"/>
</dbReference>
<feature type="compositionally biased region" description="Polar residues" evidence="11">
    <location>
        <begin position="221"/>
        <end position="236"/>
    </location>
</feature>
<feature type="chain" id="PRO_5026990049" evidence="12">
    <location>
        <begin position="24"/>
        <end position="721"/>
    </location>
</feature>
<dbReference type="InterPro" id="IPR001111">
    <property type="entry name" value="TGF-b_propeptide"/>
</dbReference>
<dbReference type="EMBL" id="MN561846">
    <property type="protein sequence ID" value="QJW70189.1"/>
    <property type="molecule type" value="mRNA"/>
</dbReference>
<feature type="region of interest" description="Disordered" evidence="11">
    <location>
        <begin position="524"/>
        <end position="543"/>
    </location>
</feature>
<dbReference type="InterPro" id="IPR015615">
    <property type="entry name" value="TGF-beta-rel"/>
</dbReference>
<dbReference type="PANTHER" id="PTHR11848">
    <property type="entry name" value="TGF-BETA FAMILY"/>
    <property type="match status" value="1"/>
</dbReference>
<dbReference type="Pfam" id="PF00688">
    <property type="entry name" value="TGFb_propeptide"/>
    <property type="match status" value="1"/>
</dbReference>
<comment type="subcellular location">
    <subcellularLocation>
        <location evidence="1">Secreted</location>
    </subcellularLocation>
</comment>
<organism evidence="14">
    <name type="scientific">Crepidula fornicata</name>
    <name type="common">Slipper limpet</name>
    <name type="synonym">Patella fornicata</name>
    <dbReference type="NCBI Taxonomy" id="176853"/>
    <lineage>
        <taxon>Eukaryota</taxon>
        <taxon>Metazoa</taxon>
        <taxon>Spiralia</taxon>
        <taxon>Lophotrochozoa</taxon>
        <taxon>Mollusca</taxon>
        <taxon>Gastropoda</taxon>
        <taxon>Caenogastropoda</taxon>
        <taxon>Littorinimorpha</taxon>
        <taxon>Calyptraeoidea</taxon>
        <taxon>Calyptraeidae</taxon>
        <taxon>Crepidula</taxon>
    </lineage>
</organism>
<dbReference type="PROSITE" id="PS00250">
    <property type="entry name" value="TGF_BETA_1"/>
    <property type="match status" value="1"/>
</dbReference>
<evidence type="ECO:0000259" key="13">
    <source>
        <dbReference type="PROSITE" id="PS51362"/>
    </source>
</evidence>
<keyword evidence="6" id="KW-0221">Differentiation</keyword>
<reference evidence="14" key="1">
    <citation type="journal article" date="2020" name="Dev. Biol.">
        <title>BMP signaling plays a role in anterior-neural/head development, but not organizer activity, in the gastropod Crepidula fornicata.</title>
        <authorList>
            <person name="Lyons D.C."/>
            <person name="Perry K.J."/>
            <person name="Batzel G."/>
            <person name="Henry J.Q."/>
        </authorList>
    </citation>
    <scope>NUCLEOTIDE SEQUENCE</scope>
</reference>
<feature type="domain" description="TGF-beta family profile" evidence="13">
    <location>
        <begin position="595"/>
        <end position="721"/>
    </location>
</feature>
<feature type="compositionally biased region" description="Polar residues" evidence="11">
    <location>
        <begin position="113"/>
        <end position="129"/>
    </location>
</feature>
<evidence type="ECO:0000256" key="1">
    <source>
        <dbReference type="ARBA" id="ARBA00004613"/>
    </source>
</evidence>
<dbReference type="GO" id="GO:0030154">
    <property type="term" value="P:cell differentiation"/>
    <property type="evidence" value="ECO:0007669"/>
    <property type="project" value="UniProtKB-KW"/>
</dbReference>
<feature type="region of interest" description="Disordered" evidence="11">
    <location>
        <begin position="28"/>
        <end position="320"/>
    </location>
</feature>
<name>A0A6M5WNX2_CREFO</name>
<evidence type="ECO:0000256" key="9">
    <source>
        <dbReference type="ARBA" id="ARBA00023180"/>
    </source>
</evidence>
<dbReference type="CDD" id="cd13760">
    <property type="entry name" value="TGF_beta_BMP2_like"/>
    <property type="match status" value="1"/>
</dbReference>
<feature type="signal peptide" evidence="12">
    <location>
        <begin position="1"/>
        <end position="23"/>
    </location>
</feature>
<dbReference type="GO" id="GO:0051094">
    <property type="term" value="P:positive regulation of developmental process"/>
    <property type="evidence" value="ECO:0007669"/>
    <property type="project" value="UniProtKB-ARBA"/>
</dbReference>
<evidence type="ECO:0000256" key="8">
    <source>
        <dbReference type="ARBA" id="ARBA00023157"/>
    </source>
</evidence>
<accession>A0A6M5WNX2</accession>
<evidence type="ECO:0000313" key="14">
    <source>
        <dbReference type="EMBL" id="QJW70189.1"/>
    </source>
</evidence>
<protein>
    <submittedName>
        <fullName evidence="14">Dpp</fullName>
    </submittedName>
</protein>
<evidence type="ECO:0000256" key="7">
    <source>
        <dbReference type="ARBA" id="ARBA00023030"/>
    </source>
</evidence>
<proteinExistence type="evidence at transcript level"/>
<comment type="similarity">
    <text evidence="2 10">Belongs to the TGF-beta family.</text>
</comment>
<evidence type="ECO:0000256" key="6">
    <source>
        <dbReference type="ARBA" id="ARBA00022782"/>
    </source>
</evidence>
<feature type="compositionally biased region" description="Polar residues" evidence="11">
    <location>
        <begin position="243"/>
        <end position="301"/>
    </location>
</feature>
<evidence type="ECO:0000256" key="11">
    <source>
        <dbReference type="SAM" id="MobiDB-lite"/>
    </source>
</evidence>
<keyword evidence="4" id="KW-0964">Secreted</keyword>
<dbReference type="PROSITE" id="PS51362">
    <property type="entry name" value="TGF_BETA_2"/>
    <property type="match status" value="1"/>
</dbReference>
<feature type="region of interest" description="Disordered" evidence="11">
    <location>
        <begin position="554"/>
        <end position="617"/>
    </location>
</feature>
<evidence type="ECO:0000256" key="2">
    <source>
        <dbReference type="ARBA" id="ARBA00006656"/>
    </source>
</evidence>
<keyword evidence="5 12" id="KW-0732">Signal</keyword>
<feature type="compositionally biased region" description="Polar residues" evidence="11">
    <location>
        <begin position="193"/>
        <end position="205"/>
    </location>
</feature>
<dbReference type="GO" id="GO:0008083">
    <property type="term" value="F:growth factor activity"/>
    <property type="evidence" value="ECO:0007669"/>
    <property type="project" value="UniProtKB-KW"/>
</dbReference>